<dbReference type="Gene3D" id="3.20.20.80">
    <property type="entry name" value="Glycosidases"/>
    <property type="match status" value="1"/>
</dbReference>
<evidence type="ECO:0000256" key="8">
    <source>
        <dbReference type="ARBA" id="ARBA00023326"/>
    </source>
</evidence>
<comment type="similarity">
    <text evidence="2 9">Belongs to the glycosyl hydrolase 1 family.</text>
</comment>
<dbReference type="PRINTS" id="PR00131">
    <property type="entry name" value="GLHYDRLASE1"/>
</dbReference>
<keyword evidence="8" id="KW-0624">Polysaccharide degradation</keyword>
<dbReference type="Proteomes" id="UP000805614">
    <property type="component" value="Unassembled WGS sequence"/>
</dbReference>
<dbReference type="NCBIfam" id="TIGR03356">
    <property type="entry name" value="BGL"/>
    <property type="match status" value="1"/>
</dbReference>
<dbReference type="InterPro" id="IPR001360">
    <property type="entry name" value="Glyco_hydro_1"/>
</dbReference>
<keyword evidence="4 9" id="KW-0378">Hydrolase</keyword>
<organism evidence="10 11">
    <name type="scientific">Actinomadura alba</name>
    <dbReference type="NCBI Taxonomy" id="406431"/>
    <lineage>
        <taxon>Bacteria</taxon>
        <taxon>Bacillati</taxon>
        <taxon>Actinomycetota</taxon>
        <taxon>Actinomycetes</taxon>
        <taxon>Streptosporangiales</taxon>
        <taxon>Thermomonosporaceae</taxon>
        <taxon>Actinomadura</taxon>
    </lineage>
</organism>
<dbReference type="EC" id="3.2.1.21" evidence="3 9"/>
<comment type="catalytic activity">
    <reaction evidence="1 9">
        <text>Hydrolysis of terminal, non-reducing beta-D-glucosyl residues with release of beta-D-glucose.</text>
        <dbReference type="EC" id="3.2.1.21"/>
    </reaction>
</comment>
<dbReference type="SUPFAM" id="SSF51445">
    <property type="entry name" value="(Trans)glycosidases"/>
    <property type="match status" value="1"/>
</dbReference>
<keyword evidence="5" id="KW-0136">Cellulose degradation</keyword>
<dbReference type="PANTHER" id="PTHR10353:SF36">
    <property type="entry name" value="LP05116P"/>
    <property type="match status" value="1"/>
</dbReference>
<dbReference type="PROSITE" id="PS00653">
    <property type="entry name" value="GLYCOSYL_HYDROL_F1_2"/>
    <property type="match status" value="1"/>
</dbReference>
<reference evidence="10 11" key="1">
    <citation type="submission" date="2020-06" db="EMBL/GenBank/DDBJ databases">
        <title>Actinomadura xiongansis sp. nov., isolated from soil of Baiyangdian.</title>
        <authorList>
            <person name="Zhang X."/>
        </authorList>
    </citation>
    <scope>NUCLEOTIDE SEQUENCE [LARGE SCALE GENOMIC DNA]</scope>
    <source>
        <strain evidence="10 11">HBUM206468</strain>
    </source>
</reference>
<dbReference type="InterPro" id="IPR017853">
    <property type="entry name" value="GH"/>
</dbReference>
<accession>A0ABR7M1T7</accession>
<dbReference type="GO" id="GO:0004565">
    <property type="term" value="F:beta-galactosidase activity"/>
    <property type="evidence" value="ECO:0007669"/>
    <property type="project" value="UniProtKB-EC"/>
</dbReference>
<keyword evidence="6" id="KW-0119">Carbohydrate metabolism</keyword>
<dbReference type="PANTHER" id="PTHR10353">
    <property type="entry name" value="GLYCOSYL HYDROLASE"/>
    <property type="match status" value="1"/>
</dbReference>
<proteinExistence type="inferred from homology"/>
<evidence type="ECO:0000313" key="11">
    <source>
        <dbReference type="Proteomes" id="UP000805614"/>
    </source>
</evidence>
<protein>
    <recommendedName>
        <fullName evidence="3 9">Beta-glucosidase</fullName>
        <ecNumber evidence="3 9">3.2.1.21</ecNumber>
    </recommendedName>
</protein>
<sequence length="487" mass="53257">MAAQGGRPGLRHLDIIPICARFSRPVTELSSAFDGSGDLARRFPPGFRWGVATAAYQIEGAVTADGRGASIWDTFSRQPGRTRDGHTGDMACDHYHRWAADLRLMAGLGLDDYRFSVAWPRVRPTGDGPVNHAGLDFYDRLTDGLLEHGITPVPTLYHWDLPQPLEDRGGWLNRDTAYRFAEYADAVAERLADRVGLWITLNEPAVVMAYGYAFGLHAPGRTLMLDALPTAHHQLLAHGLAVGALRGHGARRIAIANHYIPAWPAGESAEDVAAAGAFDALINRLFTEPILLGRYPEVPGLGTGAPGAGAGRAVLDAPVVRDGDLKVISAPIDALGVNYYQPNVVAAAENGPLPFDIRPVRGHPTTGTGWPVVPGALRDLLLDLQRRYGGALPPIHITENGCSYDERLDDTDRVAFLDAHLRAVREAMDEGVDVRGYYVWSLLDNFEWAEGYHARFGLVHVDYQTQRRTPRASYAWYRDFIAAHRAG</sequence>
<evidence type="ECO:0000256" key="3">
    <source>
        <dbReference type="ARBA" id="ARBA00012744"/>
    </source>
</evidence>
<dbReference type="Pfam" id="PF00232">
    <property type="entry name" value="Glyco_hydro_1"/>
    <property type="match status" value="1"/>
</dbReference>
<keyword evidence="7 9" id="KW-0326">Glycosidase</keyword>
<evidence type="ECO:0000256" key="9">
    <source>
        <dbReference type="RuleBase" id="RU361175"/>
    </source>
</evidence>
<keyword evidence="11" id="KW-1185">Reference proteome</keyword>
<gene>
    <name evidence="10" type="ORF">HKK74_34345</name>
</gene>
<evidence type="ECO:0000256" key="6">
    <source>
        <dbReference type="ARBA" id="ARBA00023277"/>
    </source>
</evidence>
<evidence type="ECO:0000256" key="1">
    <source>
        <dbReference type="ARBA" id="ARBA00000448"/>
    </source>
</evidence>
<name>A0ABR7M1T7_9ACTN</name>
<dbReference type="EMBL" id="JABVEC010000043">
    <property type="protein sequence ID" value="MBC6470533.1"/>
    <property type="molecule type" value="Genomic_DNA"/>
</dbReference>
<evidence type="ECO:0000313" key="10">
    <source>
        <dbReference type="EMBL" id="MBC6470533.1"/>
    </source>
</evidence>
<evidence type="ECO:0000256" key="7">
    <source>
        <dbReference type="ARBA" id="ARBA00023295"/>
    </source>
</evidence>
<dbReference type="InterPro" id="IPR033132">
    <property type="entry name" value="GH_1_N_CS"/>
</dbReference>
<evidence type="ECO:0000256" key="4">
    <source>
        <dbReference type="ARBA" id="ARBA00022801"/>
    </source>
</evidence>
<comment type="caution">
    <text evidence="10">The sequence shown here is derived from an EMBL/GenBank/DDBJ whole genome shotgun (WGS) entry which is preliminary data.</text>
</comment>
<evidence type="ECO:0000256" key="5">
    <source>
        <dbReference type="ARBA" id="ARBA00023001"/>
    </source>
</evidence>
<evidence type="ECO:0000256" key="2">
    <source>
        <dbReference type="ARBA" id="ARBA00010838"/>
    </source>
</evidence>
<dbReference type="InterPro" id="IPR017736">
    <property type="entry name" value="Glyco_hydro_1_beta-glucosidase"/>
</dbReference>